<dbReference type="EMBL" id="JAUEPU010000051">
    <property type="protein sequence ID" value="KAK0485412.1"/>
    <property type="molecule type" value="Genomic_DNA"/>
</dbReference>
<dbReference type="AlphaFoldDB" id="A0AA39UDN6"/>
<keyword evidence="3" id="KW-1185">Reference proteome</keyword>
<evidence type="ECO:0000256" key="1">
    <source>
        <dbReference type="SAM" id="MobiDB-lite"/>
    </source>
</evidence>
<organism evidence="2 3">
    <name type="scientific">Armillaria luteobubalina</name>
    <dbReference type="NCBI Taxonomy" id="153913"/>
    <lineage>
        <taxon>Eukaryota</taxon>
        <taxon>Fungi</taxon>
        <taxon>Dikarya</taxon>
        <taxon>Basidiomycota</taxon>
        <taxon>Agaricomycotina</taxon>
        <taxon>Agaricomycetes</taxon>
        <taxon>Agaricomycetidae</taxon>
        <taxon>Agaricales</taxon>
        <taxon>Marasmiineae</taxon>
        <taxon>Physalacriaceae</taxon>
        <taxon>Armillaria</taxon>
    </lineage>
</organism>
<proteinExistence type="predicted"/>
<reference evidence="2" key="1">
    <citation type="submission" date="2023-06" db="EMBL/GenBank/DDBJ databases">
        <authorList>
            <consortium name="Lawrence Berkeley National Laboratory"/>
            <person name="Ahrendt S."/>
            <person name="Sahu N."/>
            <person name="Indic B."/>
            <person name="Wong-Bajracharya J."/>
            <person name="Merenyi Z."/>
            <person name="Ke H.-M."/>
            <person name="Monk M."/>
            <person name="Kocsube S."/>
            <person name="Drula E."/>
            <person name="Lipzen A."/>
            <person name="Balint B."/>
            <person name="Henrissat B."/>
            <person name="Andreopoulos B."/>
            <person name="Martin F.M."/>
            <person name="Harder C.B."/>
            <person name="Rigling D."/>
            <person name="Ford K.L."/>
            <person name="Foster G.D."/>
            <person name="Pangilinan J."/>
            <person name="Papanicolaou A."/>
            <person name="Barry K."/>
            <person name="LaButti K."/>
            <person name="Viragh M."/>
            <person name="Koriabine M."/>
            <person name="Yan M."/>
            <person name="Riley R."/>
            <person name="Champramary S."/>
            <person name="Plett K.L."/>
            <person name="Tsai I.J."/>
            <person name="Slot J."/>
            <person name="Sipos G."/>
            <person name="Plett J."/>
            <person name="Nagy L.G."/>
            <person name="Grigoriev I.V."/>
        </authorList>
    </citation>
    <scope>NUCLEOTIDE SEQUENCE</scope>
    <source>
        <strain evidence="2">HWK02</strain>
    </source>
</reference>
<evidence type="ECO:0000313" key="3">
    <source>
        <dbReference type="Proteomes" id="UP001175228"/>
    </source>
</evidence>
<feature type="compositionally biased region" description="Polar residues" evidence="1">
    <location>
        <begin position="1"/>
        <end position="16"/>
    </location>
</feature>
<sequence length="212" mass="23540">MPSCNKTRITGSQESASGRRIHRLGEDAGREWHTGVTWWTRSIGPTIRSARQGLVFPAIEKILAWSLLLGKYSADFFHSKHVISSSTRAAVRFATATLTSSGKGKLVECTQQDGEPDTVVRYASLQCSAGGSKLWSQDYEREDCKKKRHAKCTEEHGRVRLGEGSRPHRDGLTESFKGEFDLNPKRADIPGKPPSLSFGRFTDCCLGGRRKE</sequence>
<feature type="region of interest" description="Disordered" evidence="1">
    <location>
        <begin position="1"/>
        <end position="23"/>
    </location>
</feature>
<comment type="caution">
    <text evidence="2">The sequence shown here is derived from an EMBL/GenBank/DDBJ whole genome shotgun (WGS) entry which is preliminary data.</text>
</comment>
<evidence type="ECO:0000313" key="2">
    <source>
        <dbReference type="EMBL" id="KAK0485412.1"/>
    </source>
</evidence>
<protein>
    <submittedName>
        <fullName evidence="2">Uncharacterized protein</fullName>
    </submittedName>
</protein>
<gene>
    <name evidence="2" type="ORF">EDD18DRAFT_1335919</name>
</gene>
<accession>A0AA39UDN6</accession>
<dbReference type="Proteomes" id="UP001175228">
    <property type="component" value="Unassembled WGS sequence"/>
</dbReference>
<name>A0AA39UDN6_9AGAR</name>